<dbReference type="Proteomes" id="UP000238479">
    <property type="component" value="Chromosome 3"/>
</dbReference>
<dbReference type="OMA" id="SARVYNI"/>
<evidence type="ECO:0000256" key="5">
    <source>
        <dbReference type="SAM" id="Phobius"/>
    </source>
</evidence>
<evidence type="ECO:0000256" key="4">
    <source>
        <dbReference type="ARBA" id="ARBA00023136"/>
    </source>
</evidence>
<keyword evidence="4 5" id="KW-0472">Membrane</keyword>
<evidence type="ECO:0000313" key="7">
    <source>
        <dbReference type="EMBL" id="PRQ42991.1"/>
    </source>
</evidence>
<dbReference type="OrthoDB" id="1889094at2759"/>
<proteinExistence type="predicted"/>
<evidence type="ECO:0000256" key="3">
    <source>
        <dbReference type="ARBA" id="ARBA00022989"/>
    </source>
</evidence>
<feature type="domain" description="Late embryogenesis abundant protein LEA-2 subgroup" evidence="6">
    <location>
        <begin position="66"/>
        <end position="161"/>
    </location>
</feature>
<dbReference type="PANTHER" id="PTHR31415:SF109">
    <property type="entry name" value="NDR1_HIN1-LIKE PROTEIN 10"/>
    <property type="match status" value="1"/>
</dbReference>
<dbReference type="STRING" id="74649.A0A2P6R998"/>
<evidence type="ECO:0000313" key="8">
    <source>
        <dbReference type="Proteomes" id="UP000238479"/>
    </source>
</evidence>
<dbReference type="PANTHER" id="PTHR31415">
    <property type="entry name" value="OS05G0367900 PROTEIN"/>
    <property type="match status" value="1"/>
</dbReference>
<name>A0A2P6R998_ROSCH</name>
<dbReference type="InterPro" id="IPR004864">
    <property type="entry name" value="LEA_2"/>
</dbReference>
<comment type="subcellular location">
    <subcellularLocation>
        <location evidence="1">Membrane</location>
        <topology evidence="1">Single-pass membrane protein</topology>
    </subcellularLocation>
</comment>
<keyword evidence="3 5" id="KW-1133">Transmembrane helix</keyword>
<keyword evidence="8" id="KW-1185">Reference proteome</keyword>
<feature type="transmembrane region" description="Helical" evidence="5">
    <location>
        <begin position="12"/>
        <end position="31"/>
    </location>
</feature>
<dbReference type="EMBL" id="PDCK01000041">
    <property type="protein sequence ID" value="PRQ42991.1"/>
    <property type="molecule type" value="Genomic_DNA"/>
</dbReference>
<evidence type="ECO:0000259" key="6">
    <source>
        <dbReference type="Pfam" id="PF03168"/>
    </source>
</evidence>
<dbReference type="Pfam" id="PF03168">
    <property type="entry name" value="LEA_2"/>
    <property type="match status" value="1"/>
</dbReference>
<evidence type="ECO:0000256" key="2">
    <source>
        <dbReference type="ARBA" id="ARBA00022692"/>
    </source>
</evidence>
<dbReference type="AlphaFoldDB" id="A0A2P6R998"/>
<accession>A0A2P6R998</accession>
<sequence>MGDAQSSCACGSGSSLFLSLISIFFIWVIVLPRNPKITITDALLTQFSFTNTTTNSTLYYNLAFNLTIRNPNKRLGISYRRIRVIGNYQKKRFALVTLPNTTVPFYQGHKNTTFLSDIIVQGQQVVKFGKKEISEFNKEIATGIYNIDAVLALRVKLRLGTIKFHNYGPENIHCKLKLPLSTRNSTLNQTSVSSSFNVTNCGHVSVVTGFFLSWFS</sequence>
<keyword evidence="2 5" id="KW-0812">Transmembrane</keyword>
<dbReference type="Gramene" id="PRQ42991">
    <property type="protein sequence ID" value="PRQ42991"/>
    <property type="gene ID" value="RchiOBHm_Chr3g0463611"/>
</dbReference>
<dbReference type="GO" id="GO:0098542">
    <property type="term" value="P:defense response to other organism"/>
    <property type="evidence" value="ECO:0007669"/>
    <property type="project" value="InterPro"/>
</dbReference>
<dbReference type="GO" id="GO:0009506">
    <property type="term" value="C:plasmodesma"/>
    <property type="evidence" value="ECO:0007669"/>
    <property type="project" value="TreeGrafter"/>
</dbReference>
<organism evidence="7 8">
    <name type="scientific">Rosa chinensis</name>
    <name type="common">China rose</name>
    <dbReference type="NCBI Taxonomy" id="74649"/>
    <lineage>
        <taxon>Eukaryota</taxon>
        <taxon>Viridiplantae</taxon>
        <taxon>Streptophyta</taxon>
        <taxon>Embryophyta</taxon>
        <taxon>Tracheophyta</taxon>
        <taxon>Spermatophyta</taxon>
        <taxon>Magnoliopsida</taxon>
        <taxon>eudicotyledons</taxon>
        <taxon>Gunneridae</taxon>
        <taxon>Pentapetalae</taxon>
        <taxon>rosids</taxon>
        <taxon>fabids</taxon>
        <taxon>Rosales</taxon>
        <taxon>Rosaceae</taxon>
        <taxon>Rosoideae</taxon>
        <taxon>Rosoideae incertae sedis</taxon>
        <taxon>Rosa</taxon>
    </lineage>
</organism>
<comment type="caution">
    <text evidence="7">The sequence shown here is derived from an EMBL/GenBank/DDBJ whole genome shotgun (WGS) entry which is preliminary data.</text>
</comment>
<gene>
    <name evidence="7" type="ORF">RchiOBHm_Chr3g0463611</name>
</gene>
<dbReference type="GO" id="GO:0005886">
    <property type="term" value="C:plasma membrane"/>
    <property type="evidence" value="ECO:0007669"/>
    <property type="project" value="TreeGrafter"/>
</dbReference>
<evidence type="ECO:0000256" key="1">
    <source>
        <dbReference type="ARBA" id="ARBA00004167"/>
    </source>
</evidence>
<reference evidence="7 8" key="1">
    <citation type="journal article" date="2018" name="Nat. Genet.">
        <title>The Rosa genome provides new insights in the design of modern roses.</title>
        <authorList>
            <person name="Bendahmane M."/>
        </authorList>
    </citation>
    <scope>NUCLEOTIDE SEQUENCE [LARGE SCALE GENOMIC DNA]</scope>
    <source>
        <strain evidence="8">cv. Old Blush</strain>
    </source>
</reference>
<dbReference type="InterPro" id="IPR044839">
    <property type="entry name" value="NDR1-like"/>
</dbReference>
<protein>
    <submittedName>
        <fullName evidence="7">Putative Late embryogenesis abundant protein, LEA-14</fullName>
    </submittedName>
</protein>